<keyword evidence="2" id="KW-1185">Reference proteome</keyword>
<dbReference type="AlphaFoldDB" id="A0A0B4GBG0"/>
<evidence type="ECO:0000313" key="1">
    <source>
        <dbReference type="EMBL" id="KID84180.1"/>
    </source>
</evidence>
<dbReference type="EMBL" id="AZNH01000046">
    <property type="protein sequence ID" value="KID84180.1"/>
    <property type="molecule type" value="Genomic_DNA"/>
</dbReference>
<dbReference type="HOGENOM" id="CLU_1993130_0_0_1"/>
<gene>
    <name evidence="1" type="ORF">MGU_08594</name>
</gene>
<reference evidence="1 2" key="1">
    <citation type="journal article" date="2014" name="Proc. Natl. Acad. Sci. U.S.A.">
        <title>Trajectory and genomic determinants of fungal-pathogen speciation and host adaptation.</title>
        <authorList>
            <person name="Hu X."/>
            <person name="Xiao G."/>
            <person name="Zheng P."/>
            <person name="Shang Y."/>
            <person name="Su Y."/>
            <person name="Zhang X."/>
            <person name="Liu X."/>
            <person name="Zhan S."/>
            <person name="St Leger R.J."/>
            <person name="Wang C."/>
        </authorList>
    </citation>
    <scope>NUCLEOTIDE SEQUENCE [LARGE SCALE GENOMIC DNA]</scope>
    <source>
        <strain evidence="1 2">ARSEF 977</strain>
    </source>
</reference>
<accession>A0A0B4GBG0</accession>
<name>A0A0B4GBG0_METGA</name>
<dbReference type="Proteomes" id="UP000031192">
    <property type="component" value="Unassembled WGS sequence"/>
</dbReference>
<comment type="caution">
    <text evidence="1">The sequence shown here is derived from an EMBL/GenBank/DDBJ whole genome shotgun (WGS) entry which is preliminary data.</text>
</comment>
<proteinExistence type="predicted"/>
<sequence>MINPLSEKLILMEEEGSFQVPGKTYTIAEDTEVLICLVVSYKITTPEKAYNKNIREELLRILQVPLRTIHEKRLDQLQQFGNNLQGEISQKASENLGVEVEKIQLTYDVVSQPTTTLTYSALAFT</sequence>
<protein>
    <submittedName>
        <fullName evidence="1">Uncharacterized protein</fullName>
    </submittedName>
</protein>
<evidence type="ECO:0000313" key="2">
    <source>
        <dbReference type="Proteomes" id="UP000031192"/>
    </source>
</evidence>
<organism evidence="1 2">
    <name type="scientific">Metarhizium guizhouense (strain ARSEF 977)</name>
    <dbReference type="NCBI Taxonomy" id="1276136"/>
    <lineage>
        <taxon>Eukaryota</taxon>
        <taxon>Fungi</taxon>
        <taxon>Dikarya</taxon>
        <taxon>Ascomycota</taxon>
        <taxon>Pezizomycotina</taxon>
        <taxon>Sordariomycetes</taxon>
        <taxon>Hypocreomycetidae</taxon>
        <taxon>Hypocreales</taxon>
        <taxon>Clavicipitaceae</taxon>
        <taxon>Metarhizium</taxon>
    </lineage>
</organism>